<dbReference type="KEGG" id="dpp:DICPUDRAFT_99773"/>
<evidence type="ECO:0000313" key="15">
    <source>
        <dbReference type="Proteomes" id="UP000001064"/>
    </source>
</evidence>
<dbReference type="InterPro" id="IPR036872">
    <property type="entry name" value="CH_dom_sf"/>
</dbReference>
<dbReference type="GO" id="GO:0031143">
    <property type="term" value="C:pseudopodium"/>
    <property type="evidence" value="ECO:0007669"/>
    <property type="project" value="EnsemblProtists"/>
</dbReference>
<dbReference type="OMA" id="QANLEFC"/>
<dbReference type="STRING" id="5786.F1A2E4"/>
<evidence type="ECO:0000256" key="11">
    <source>
        <dbReference type="SAM" id="MobiDB-lite"/>
    </source>
</evidence>
<dbReference type="GO" id="GO:0031252">
    <property type="term" value="C:cell leading edge"/>
    <property type="evidence" value="ECO:0007669"/>
    <property type="project" value="EnsemblProtists"/>
</dbReference>
<feature type="coiled-coil region" evidence="10">
    <location>
        <begin position="263"/>
        <end position="297"/>
    </location>
</feature>
<sequence>MLRVGRNEILNWINDLLQLDYKKIEQMGSGAALCQIIDVIHPGRINLKMVNFNAKYDYEYVKNFSYLQEAFAKIGIEKYVEVSELVKSRPQANLEFCQWLKKYFDQFYNGEAYNALERRQQLKILTDRDKVLLKGKAGTSSIKPAASKPTASATSKPVAAATKPTTTAAAKPAAPATKPVAAKPTPTATKPATTKPAPAPATATVKTTTTPVKTIPTTTTTTTTKPLATPAKTGKPTLSQPTFKPTTPKPVSPTPPSQPTPATVELQKEVESYKAQVQELNDKLQALSDSIKEIESDRDFYFDRLRAAEIFCQENEEPILKKVLSILYNTESTGEEGEEGESIEGEEKLEEEEEQENHENNNDTLSEPEPEPEIEEDITNATENLAINEEPTDEFIEEDQQLEEIEQEEEEEETIDGMNEDDIMNKLQEEDEDEEEGDQMLNTTFDASNELIADEQEEF</sequence>
<dbReference type="PANTHER" id="PTHR10623">
    <property type="entry name" value="MICROTUBULE-ASSOCIATED PROTEIN RP/EB FAMILY MEMBER"/>
    <property type="match status" value="1"/>
</dbReference>
<dbReference type="InterPro" id="IPR027328">
    <property type="entry name" value="MAPRE"/>
</dbReference>
<dbReference type="GO" id="GO:0000922">
    <property type="term" value="C:spindle pole"/>
    <property type="evidence" value="ECO:0007669"/>
    <property type="project" value="EnsemblProtists"/>
</dbReference>
<dbReference type="VEuPathDB" id="AmoebaDB:DICPUDRAFT_99773"/>
<comment type="similarity">
    <text evidence="2">Belongs to the MAPRE family.</text>
</comment>
<dbReference type="GO" id="GO:0000776">
    <property type="term" value="C:kinetochore"/>
    <property type="evidence" value="ECO:0007669"/>
    <property type="project" value="EnsemblProtists"/>
</dbReference>
<evidence type="ECO:0000256" key="10">
    <source>
        <dbReference type="SAM" id="Coils"/>
    </source>
</evidence>
<keyword evidence="10" id="KW-0175">Coiled coil</keyword>
<dbReference type="InterPro" id="IPR036133">
    <property type="entry name" value="EB1_C_sf"/>
</dbReference>
<evidence type="ECO:0000259" key="13">
    <source>
        <dbReference type="PROSITE" id="PS51230"/>
    </source>
</evidence>
<dbReference type="GO" id="GO:0070840">
    <property type="term" value="F:dynein complex binding"/>
    <property type="evidence" value="ECO:0007669"/>
    <property type="project" value="EnsemblProtists"/>
</dbReference>
<dbReference type="FunFam" id="1.20.5.1430:FF:000015">
    <property type="entry name" value="Microtubule-associated protein RP/EB family member 1"/>
    <property type="match status" value="1"/>
</dbReference>
<dbReference type="GO" id="GO:0031110">
    <property type="term" value="P:regulation of microtubule polymerization or depolymerization"/>
    <property type="evidence" value="ECO:0000318"/>
    <property type="project" value="GO_Central"/>
</dbReference>
<evidence type="ECO:0000256" key="6">
    <source>
        <dbReference type="ARBA" id="ARBA00022776"/>
    </source>
</evidence>
<feature type="compositionally biased region" description="Low complexity" evidence="11">
    <location>
        <begin position="143"/>
        <end position="246"/>
    </location>
</feature>
<comment type="subcellular location">
    <subcellularLocation>
        <location evidence="1">Cytoplasm</location>
        <location evidence="1">Cytoskeleton</location>
    </subcellularLocation>
</comment>
<evidence type="ECO:0000256" key="7">
    <source>
        <dbReference type="ARBA" id="ARBA00023212"/>
    </source>
</evidence>
<keyword evidence="7" id="KW-0206">Cytoskeleton</keyword>
<evidence type="ECO:0000256" key="4">
    <source>
        <dbReference type="ARBA" id="ARBA00022618"/>
    </source>
</evidence>
<feature type="compositionally biased region" description="Pro residues" evidence="11">
    <location>
        <begin position="247"/>
        <end position="259"/>
    </location>
</feature>
<accession>F1A2E4</accession>
<dbReference type="GO" id="GO:0005815">
    <property type="term" value="C:microtubule organizing center"/>
    <property type="evidence" value="ECO:0000318"/>
    <property type="project" value="GO_Central"/>
</dbReference>
<dbReference type="GeneID" id="10505153"/>
<keyword evidence="3" id="KW-0963">Cytoplasm</keyword>
<dbReference type="Pfam" id="PF03271">
    <property type="entry name" value="EB1"/>
    <property type="match status" value="1"/>
</dbReference>
<dbReference type="Pfam" id="PF00307">
    <property type="entry name" value="CH"/>
    <property type="match status" value="1"/>
</dbReference>
<evidence type="ECO:0000256" key="1">
    <source>
        <dbReference type="ARBA" id="ARBA00004245"/>
    </source>
</evidence>
<reference evidence="15" key="1">
    <citation type="journal article" date="2011" name="Genome Biol.">
        <title>Comparative genomics of the social amoebae Dictyostelium discoideum and Dictyostelium purpureum.</title>
        <authorList>
            <consortium name="US DOE Joint Genome Institute (JGI-PGF)"/>
            <person name="Sucgang R."/>
            <person name="Kuo A."/>
            <person name="Tian X."/>
            <person name="Salerno W."/>
            <person name="Parikh A."/>
            <person name="Feasley C.L."/>
            <person name="Dalin E."/>
            <person name="Tu H."/>
            <person name="Huang E."/>
            <person name="Barry K."/>
            <person name="Lindquist E."/>
            <person name="Shapiro H."/>
            <person name="Bruce D."/>
            <person name="Schmutz J."/>
            <person name="Salamov A."/>
            <person name="Fey P."/>
            <person name="Gaudet P."/>
            <person name="Anjard C."/>
            <person name="Babu M.M."/>
            <person name="Basu S."/>
            <person name="Bushmanova Y."/>
            <person name="van der Wel H."/>
            <person name="Katoh-Kurasawa M."/>
            <person name="Dinh C."/>
            <person name="Coutinho P.M."/>
            <person name="Saito T."/>
            <person name="Elias M."/>
            <person name="Schaap P."/>
            <person name="Kay R.R."/>
            <person name="Henrissat B."/>
            <person name="Eichinger L."/>
            <person name="Rivero F."/>
            <person name="Putnam N.H."/>
            <person name="West C.M."/>
            <person name="Loomis W.F."/>
            <person name="Chisholm R.L."/>
            <person name="Shaulsky G."/>
            <person name="Strassmann J.E."/>
            <person name="Queller D.C."/>
            <person name="Kuspa A."/>
            <person name="Grigoriev I.V."/>
        </authorList>
    </citation>
    <scope>NUCLEOTIDE SEQUENCE [LARGE SCALE GENOMIC DNA]</scope>
    <source>
        <strain evidence="15">QSDP1</strain>
    </source>
</reference>
<gene>
    <name evidence="14" type="ORF">DICPUDRAFT_99773</name>
</gene>
<keyword evidence="6" id="KW-0498">Mitosis</keyword>
<feature type="compositionally biased region" description="Acidic residues" evidence="11">
    <location>
        <begin position="366"/>
        <end position="378"/>
    </location>
</feature>
<organism evidence="14 15">
    <name type="scientific">Dictyostelium purpureum</name>
    <name type="common">Slime mold</name>
    <dbReference type="NCBI Taxonomy" id="5786"/>
    <lineage>
        <taxon>Eukaryota</taxon>
        <taxon>Amoebozoa</taxon>
        <taxon>Evosea</taxon>
        <taxon>Eumycetozoa</taxon>
        <taxon>Dictyostelia</taxon>
        <taxon>Dictyosteliales</taxon>
        <taxon>Dictyosteliaceae</taxon>
        <taxon>Dictyostelium</taxon>
    </lineage>
</organism>
<dbReference type="InterPro" id="IPR001715">
    <property type="entry name" value="CH_dom"/>
</dbReference>
<evidence type="ECO:0000256" key="9">
    <source>
        <dbReference type="PROSITE-ProRule" id="PRU00576"/>
    </source>
</evidence>
<dbReference type="OrthoDB" id="2119228at2759"/>
<dbReference type="eggNOG" id="KOG3000">
    <property type="taxonomic scope" value="Eukaryota"/>
</dbReference>
<feature type="domain" description="Calponin-homology (CH)" evidence="12">
    <location>
        <begin position="3"/>
        <end position="105"/>
    </location>
</feature>
<dbReference type="GO" id="GO:0051225">
    <property type="term" value="P:spindle assembly"/>
    <property type="evidence" value="ECO:0000318"/>
    <property type="project" value="GO_Central"/>
</dbReference>
<proteinExistence type="inferred from homology"/>
<dbReference type="PROSITE" id="PS51230">
    <property type="entry name" value="EB1_C"/>
    <property type="match status" value="1"/>
</dbReference>
<evidence type="ECO:0000313" key="14">
    <source>
        <dbReference type="EMBL" id="EGC29633.1"/>
    </source>
</evidence>
<dbReference type="FunFam" id="1.10.418.10:FF:000028">
    <property type="entry name" value="RP/EB family microtubule-associated protein"/>
    <property type="match status" value="1"/>
</dbReference>
<dbReference type="FunCoup" id="F1A2E4">
    <property type="interactions" value="87"/>
</dbReference>
<dbReference type="InParanoid" id="F1A2E4"/>
<keyword evidence="5 9" id="KW-0493">Microtubule</keyword>
<dbReference type="AlphaFoldDB" id="F1A2E4"/>
<dbReference type="SUPFAM" id="SSF47576">
    <property type="entry name" value="Calponin-homology domain, CH-domain"/>
    <property type="match status" value="1"/>
</dbReference>
<name>F1A2E4_DICPU</name>
<evidence type="ECO:0000256" key="3">
    <source>
        <dbReference type="ARBA" id="ARBA00022490"/>
    </source>
</evidence>
<dbReference type="RefSeq" id="XP_003293837.1">
    <property type="nucleotide sequence ID" value="XM_003293789.1"/>
</dbReference>
<dbReference type="Proteomes" id="UP000001064">
    <property type="component" value="Unassembled WGS sequence"/>
</dbReference>
<dbReference type="Gene3D" id="1.20.5.1430">
    <property type="match status" value="1"/>
</dbReference>
<dbReference type="PROSITE" id="PS50021">
    <property type="entry name" value="CH"/>
    <property type="match status" value="1"/>
</dbReference>
<feature type="domain" description="EB1 C-terminal" evidence="13">
    <location>
        <begin position="269"/>
        <end position="336"/>
    </location>
</feature>
<dbReference type="GO" id="GO:0000235">
    <property type="term" value="C:astral microtubule"/>
    <property type="evidence" value="ECO:0007669"/>
    <property type="project" value="EnsemblProtists"/>
</dbReference>
<dbReference type="GO" id="GO:0051010">
    <property type="term" value="F:microtubule plus-end binding"/>
    <property type="evidence" value="ECO:0000318"/>
    <property type="project" value="GO_Central"/>
</dbReference>
<dbReference type="GO" id="GO:0051233">
    <property type="term" value="C:spindle midzone"/>
    <property type="evidence" value="ECO:0000318"/>
    <property type="project" value="GO_Central"/>
</dbReference>
<evidence type="ECO:0000256" key="2">
    <source>
        <dbReference type="ARBA" id="ARBA00010729"/>
    </source>
</evidence>
<evidence type="ECO:0000256" key="8">
    <source>
        <dbReference type="ARBA" id="ARBA00023306"/>
    </source>
</evidence>
<keyword evidence="8" id="KW-0131">Cell cycle</keyword>
<protein>
    <recommendedName>
        <fullName evidence="16">Calponin-homology (CH) domain-containing protein</fullName>
    </recommendedName>
</protein>
<feature type="region of interest" description="Disordered" evidence="11">
    <location>
        <begin position="138"/>
        <end position="262"/>
    </location>
</feature>
<dbReference type="Gene3D" id="1.10.418.10">
    <property type="entry name" value="Calponin-like domain"/>
    <property type="match status" value="1"/>
</dbReference>
<dbReference type="GO" id="GO:0031592">
    <property type="term" value="C:centrosomal corona"/>
    <property type="evidence" value="ECO:0007669"/>
    <property type="project" value="EnsemblProtists"/>
</dbReference>
<keyword evidence="4" id="KW-0132">Cell division</keyword>
<dbReference type="InterPro" id="IPR004953">
    <property type="entry name" value="EB1_C"/>
</dbReference>
<keyword evidence="15" id="KW-1185">Reference proteome</keyword>
<dbReference type="EMBL" id="GL871408">
    <property type="protein sequence ID" value="EGC29633.1"/>
    <property type="molecule type" value="Genomic_DNA"/>
</dbReference>
<dbReference type="PRINTS" id="PR01217">
    <property type="entry name" value="PRICHEXTENSN"/>
</dbReference>
<evidence type="ECO:0000259" key="12">
    <source>
        <dbReference type="PROSITE" id="PS50021"/>
    </source>
</evidence>
<dbReference type="GO" id="GO:0042802">
    <property type="term" value="F:identical protein binding"/>
    <property type="evidence" value="ECO:0007669"/>
    <property type="project" value="EnsemblProtists"/>
</dbReference>
<dbReference type="GO" id="GO:0005881">
    <property type="term" value="C:cytoplasmic microtubule"/>
    <property type="evidence" value="ECO:0000318"/>
    <property type="project" value="GO_Central"/>
</dbReference>
<feature type="region of interest" description="Disordered" evidence="11">
    <location>
        <begin position="331"/>
        <end position="393"/>
    </location>
</feature>
<dbReference type="SUPFAM" id="SSF140612">
    <property type="entry name" value="EB1 dimerisation domain-like"/>
    <property type="match status" value="1"/>
</dbReference>
<evidence type="ECO:0000256" key="5">
    <source>
        <dbReference type="ARBA" id="ARBA00022701"/>
    </source>
</evidence>
<dbReference type="GO" id="GO:0000281">
    <property type="term" value="P:mitotic cytokinesis"/>
    <property type="evidence" value="ECO:0007669"/>
    <property type="project" value="EnsemblProtists"/>
</dbReference>
<evidence type="ECO:0008006" key="16">
    <source>
        <dbReference type="Google" id="ProtNLM"/>
    </source>
</evidence>
<dbReference type="GO" id="GO:0035372">
    <property type="term" value="P:protein localization to microtubule"/>
    <property type="evidence" value="ECO:0000318"/>
    <property type="project" value="GO_Central"/>
</dbReference>
<feature type="compositionally biased region" description="Acidic residues" evidence="11">
    <location>
        <begin position="333"/>
        <end position="356"/>
    </location>
</feature>
<dbReference type="GO" id="GO:0035371">
    <property type="term" value="C:microtubule plus-end"/>
    <property type="evidence" value="ECO:0000318"/>
    <property type="project" value="GO_Central"/>
</dbReference>